<dbReference type="Gene3D" id="3.40.50.300">
    <property type="entry name" value="P-loop containing nucleotide triphosphate hydrolases"/>
    <property type="match status" value="2"/>
</dbReference>
<feature type="region of interest" description="Disordered" evidence="1">
    <location>
        <begin position="489"/>
        <end position="520"/>
    </location>
</feature>
<feature type="compositionally biased region" description="Low complexity" evidence="1">
    <location>
        <begin position="65"/>
        <end position="114"/>
    </location>
</feature>
<feature type="compositionally biased region" description="Low complexity" evidence="1">
    <location>
        <begin position="158"/>
        <end position="210"/>
    </location>
</feature>
<reference evidence="2" key="1">
    <citation type="journal article" date="2019" name="Plant J.">
        <title>Chlorella vulgaris genome assembly and annotation reveals the molecular basis for metabolic acclimation to high light conditions.</title>
        <authorList>
            <person name="Cecchin M."/>
            <person name="Marcolungo L."/>
            <person name="Rossato M."/>
            <person name="Girolomoni L."/>
            <person name="Cosentino E."/>
            <person name="Cuine S."/>
            <person name="Li-Beisson Y."/>
            <person name="Delledonne M."/>
            <person name="Ballottari M."/>
        </authorList>
    </citation>
    <scope>NUCLEOTIDE SEQUENCE</scope>
    <source>
        <strain evidence="2">211/11P</strain>
    </source>
</reference>
<dbReference type="PANTHER" id="PTHR10763">
    <property type="entry name" value="CELL DIVISION CONTROL PROTEIN 6-RELATED"/>
    <property type="match status" value="1"/>
</dbReference>
<reference evidence="2" key="2">
    <citation type="submission" date="2020-11" db="EMBL/GenBank/DDBJ databases">
        <authorList>
            <person name="Cecchin M."/>
            <person name="Marcolungo L."/>
            <person name="Rossato M."/>
            <person name="Girolomoni L."/>
            <person name="Cosentino E."/>
            <person name="Cuine S."/>
            <person name="Li-Beisson Y."/>
            <person name="Delledonne M."/>
            <person name="Ballottari M."/>
        </authorList>
    </citation>
    <scope>NUCLEOTIDE SEQUENCE</scope>
    <source>
        <strain evidence="2">211/11P</strain>
        <tissue evidence="2">Whole cell</tissue>
    </source>
</reference>
<dbReference type="GO" id="GO:0003688">
    <property type="term" value="F:DNA replication origin binding"/>
    <property type="evidence" value="ECO:0007669"/>
    <property type="project" value="TreeGrafter"/>
</dbReference>
<dbReference type="GO" id="GO:0033314">
    <property type="term" value="P:mitotic DNA replication checkpoint signaling"/>
    <property type="evidence" value="ECO:0007669"/>
    <property type="project" value="TreeGrafter"/>
</dbReference>
<keyword evidence="3" id="KW-1185">Reference proteome</keyword>
<dbReference type="InterPro" id="IPR050311">
    <property type="entry name" value="ORC1/CDC6"/>
</dbReference>
<feature type="region of interest" description="Disordered" evidence="1">
    <location>
        <begin position="1"/>
        <end position="29"/>
    </location>
</feature>
<feature type="compositionally biased region" description="Low complexity" evidence="1">
    <location>
        <begin position="489"/>
        <end position="501"/>
    </location>
</feature>
<feature type="compositionally biased region" description="Basic residues" evidence="1">
    <location>
        <begin position="502"/>
        <end position="514"/>
    </location>
</feature>
<evidence type="ECO:0000313" key="2">
    <source>
        <dbReference type="EMBL" id="KAI3427369.1"/>
    </source>
</evidence>
<dbReference type="Gene3D" id="1.10.8.60">
    <property type="match status" value="1"/>
</dbReference>
<name>A0A9D4YUU6_CHLVU</name>
<dbReference type="InterPro" id="IPR027417">
    <property type="entry name" value="P-loop_NTPase"/>
</dbReference>
<accession>A0A9D4YUU6</accession>
<protein>
    <submittedName>
        <fullName evidence="2">Uncharacterized protein</fullName>
    </submittedName>
</protein>
<organism evidence="2 3">
    <name type="scientific">Chlorella vulgaris</name>
    <name type="common">Green alga</name>
    <dbReference type="NCBI Taxonomy" id="3077"/>
    <lineage>
        <taxon>Eukaryota</taxon>
        <taxon>Viridiplantae</taxon>
        <taxon>Chlorophyta</taxon>
        <taxon>core chlorophytes</taxon>
        <taxon>Trebouxiophyceae</taxon>
        <taxon>Chlorellales</taxon>
        <taxon>Chlorellaceae</taxon>
        <taxon>Chlorella clade</taxon>
        <taxon>Chlorella</taxon>
    </lineage>
</organism>
<dbReference type="GO" id="GO:0005634">
    <property type="term" value="C:nucleus"/>
    <property type="evidence" value="ECO:0007669"/>
    <property type="project" value="TreeGrafter"/>
</dbReference>
<evidence type="ECO:0000313" key="3">
    <source>
        <dbReference type="Proteomes" id="UP001055712"/>
    </source>
</evidence>
<dbReference type="InterPro" id="IPR038538">
    <property type="entry name" value="MTERF_sf"/>
</dbReference>
<feature type="region of interest" description="Disordered" evidence="1">
    <location>
        <begin position="56"/>
        <end position="271"/>
    </location>
</feature>
<comment type="caution">
    <text evidence="2">The sequence shown here is derived from an EMBL/GenBank/DDBJ whole genome shotgun (WGS) entry which is preliminary data.</text>
</comment>
<dbReference type="SUPFAM" id="SSF52540">
    <property type="entry name" value="P-loop containing nucleoside triphosphate hydrolases"/>
    <property type="match status" value="1"/>
</dbReference>
<proteinExistence type="predicted"/>
<sequence>MGPMQSVHESILKSPTPTRRSKAAASTAGVAPRALMAAGGGGAAAAAAAAVVVAAAAAEQGAVDQPAPHQQQHQHQQQQEAPHQPTQQHQQQGQPEAAAARGFAAAEPAAAAAAVLPDVSEPEAAAGVDAEAEATLGCTGSSPVTTPPAKRQRTLTDQQPQQQQKLQQPQQQTQQQQQAQQQQAQQQQGQQPGSAERSASHAVQAAAAAAGVSPRRHSPRQKAAPGASQVTALPAARPPRPSLPSTPSAAAAAAATSGSPGASTAAAPGLGAGAASAPAWWDLLDASKVREVKAALHVGSYATGSIPVCREREAAAVGGWLQRQLAQRQGGSIYLSGLPGTGTSCCVALHCISSCKSLTAHEVVRQCWRPAPPSPSACAGEGPCGGGGAAAAAVLVPAPPPALLSINCMSITDPHQVAERILLGYAQACAAPHPEAVAAAGQDTIVYPTAAEAGGGGVAASRRKSDGDLLKQLRHLSQAPMPPAAVPVTAAAPAAASPPAKAKAKARRGTKRKSSTGGRGGAAAAAEAAALVSDGCASAGCARGMLVVVLDELDALLSGSKGEKVMENLFAMAAADGSRLLLLGIANSVDLVQRLMRPGGALHRRNLKPAHEIFATYLSRQFSQVLHQRLGALPGQVFDGKAIELCSRKMANGSGDMRWALEACSQALELAVKEAAAAAATAASEVAAVQAAAADRPAGAAAASSGPPPSRLVGLRHMAAALSRITGGIGLSNTNVQAIRALPPQQKLLVCTAGKLLGDSLGSRGLTVLKPSHMPTPGGSRKAGGTSAAAGRAKVTFMSPANSAASSIKSAASLASGAASGVVRSREVLLWQLEKAFSDLCKQVGMDPYDSLEFGTACEALQDRGLLGLSAARDPKWRRVTLQGSLRLDSSSRWACACSAVGSNDGDPILPKRRRAPPKSEAPAYDSQQLLHSLGLNGLPAELRRSISKMYGIRQRGLLQHAVTVVAHLRGLGLEQHFLEELFVRCPEMFSWPPKERAKGLFSELMSSGLTAAEAARCFVAFPQAARCISFGGSIAVVDEILSHSQDSNRGVKPKAPAAERTAAAMLRAGPNSVQILRLDATKLRHQCDRLVTLSCSLAAVAKLLWKSPALFASADSVAQLEQAAEVLHDELGLAPETVLKLAASNAPSWMTSSQDTLRRRAAALAEEFGRDEAASIVVRNVMALICEPSVWQRNKLYMAACGVGNARAVLLKSPRLLPLDHASPDFVARRLLLQRFTGLSAAQLYQQHAQHLIQIRLEQLALRLQYVEHRQSSLDDSQQQARGVAWPWPLRQLTYNLEHKTHNPGFLAALGSSQQEWDVFAAAHPAGSGPVWEWAQQEAGLEVQRLVGVLPPELQQAVRPQYKRRRAGTSLL</sequence>
<dbReference type="GO" id="GO:0006270">
    <property type="term" value="P:DNA replication initiation"/>
    <property type="evidence" value="ECO:0007669"/>
    <property type="project" value="TreeGrafter"/>
</dbReference>
<dbReference type="PANTHER" id="PTHR10763:SF26">
    <property type="entry name" value="CELL DIVISION CONTROL PROTEIN 6 HOMOLOG"/>
    <property type="match status" value="1"/>
</dbReference>
<evidence type="ECO:0000256" key="1">
    <source>
        <dbReference type="SAM" id="MobiDB-lite"/>
    </source>
</evidence>
<dbReference type="OrthoDB" id="1926878at2759"/>
<dbReference type="Gene3D" id="1.25.70.10">
    <property type="entry name" value="Transcription termination factor 3, mitochondrial"/>
    <property type="match status" value="1"/>
</dbReference>
<dbReference type="EMBL" id="SIDB01000010">
    <property type="protein sequence ID" value="KAI3427369.1"/>
    <property type="molecule type" value="Genomic_DNA"/>
</dbReference>
<gene>
    <name evidence="2" type="ORF">D9Q98_010285</name>
</gene>
<dbReference type="Proteomes" id="UP001055712">
    <property type="component" value="Unassembled WGS sequence"/>
</dbReference>
<feature type="compositionally biased region" description="Low complexity" evidence="1">
    <location>
        <begin position="245"/>
        <end position="271"/>
    </location>
</feature>